<dbReference type="Proteomes" id="UP000195652">
    <property type="component" value="Chromosome"/>
</dbReference>
<dbReference type="Pfam" id="PF12823">
    <property type="entry name" value="DUF3817"/>
    <property type="match status" value="1"/>
</dbReference>
<feature type="domain" description="DUF3817" evidence="7">
    <location>
        <begin position="21"/>
        <end position="109"/>
    </location>
</feature>
<evidence type="ECO:0000256" key="6">
    <source>
        <dbReference type="SAM" id="Phobius"/>
    </source>
</evidence>
<dbReference type="KEGG" id="csil:CBE74_09400"/>
<evidence type="ECO:0000259" key="7">
    <source>
        <dbReference type="Pfam" id="PF12823"/>
    </source>
</evidence>
<dbReference type="AlphaFoldDB" id="A0A7Y4PAC0"/>
<organism evidence="8 9">
    <name type="scientific">Corynebacterium silvaticum</name>
    <dbReference type="NCBI Taxonomy" id="2320431"/>
    <lineage>
        <taxon>Bacteria</taxon>
        <taxon>Bacillati</taxon>
        <taxon>Actinomycetota</taxon>
        <taxon>Actinomycetes</taxon>
        <taxon>Mycobacteriales</taxon>
        <taxon>Corynebacteriaceae</taxon>
        <taxon>Corynebacterium</taxon>
    </lineage>
</organism>
<dbReference type="GeneID" id="75008454"/>
<keyword evidence="5 6" id="KW-0472">Membrane</keyword>
<reference evidence="8 9" key="2">
    <citation type="journal article" date="2020" name="Antonie Van Leeuwenhoek">
        <title>Phylogenomic characterisation of a novel corynebacterial species pathogenic to animals.</title>
        <authorList>
            <person name="Moller J."/>
            <person name="Musella L."/>
            <person name="Melnikov V."/>
            <person name="Geissdorfer W."/>
            <person name="Burkovski A."/>
            <person name="Sangal V."/>
        </authorList>
    </citation>
    <scope>NUCLEOTIDE SEQUENCE [LARGE SCALE GENOMIC DNA]</scope>
    <source>
        <strain evidence="8 9">PO100/5</strain>
    </source>
</reference>
<feature type="transmembrane region" description="Helical" evidence="6">
    <location>
        <begin position="88"/>
        <end position="107"/>
    </location>
</feature>
<dbReference type="OrthoDB" id="9342687at2"/>
<dbReference type="InterPro" id="IPR023845">
    <property type="entry name" value="DUF3817_TM"/>
</dbReference>
<accession>A0A7Y4PAC0</accession>
<dbReference type="EMBL" id="CP021417">
    <property type="protein sequence ID" value="ARU46644.1"/>
    <property type="molecule type" value="Genomic_DNA"/>
</dbReference>
<evidence type="ECO:0000313" key="9">
    <source>
        <dbReference type="Proteomes" id="UP000195652"/>
    </source>
</evidence>
<dbReference type="NCBIfam" id="TIGR03954">
    <property type="entry name" value="integ_memb_HG"/>
    <property type="match status" value="1"/>
</dbReference>
<evidence type="ECO:0000256" key="3">
    <source>
        <dbReference type="ARBA" id="ARBA00022692"/>
    </source>
</evidence>
<dbReference type="PANTHER" id="PTHR40077">
    <property type="entry name" value="MEMBRANE PROTEIN-RELATED"/>
    <property type="match status" value="1"/>
</dbReference>
<gene>
    <name evidence="8" type="ORF">CBE74_09400</name>
</gene>
<reference evidence="8 9" key="4">
    <citation type="journal article" date="2020" name="PLoS ONE">
        <title>Taxonomic classification of strain PO100/5 shows a broader geographic distribution and genetic markers of the recently described Corynebacterium silvaticum.</title>
        <authorList>
            <person name="Viana M.V.C."/>
            <person name="Profeta R."/>
            <person name="da Silva A.L."/>
            <person name="Hurtado R."/>
            <person name="Cerqueira J.C."/>
            <person name="Ribeiro B.F.S."/>
            <person name="Almeida M.O."/>
            <person name="Morais-Rodrigues F."/>
            <person name="Soares S.C."/>
            <person name="Oliveira M."/>
            <person name="Tavares L."/>
            <person name="Figueiredo H."/>
            <person name="Wattam A.R."/>
            <person name="Barh D."/>
            <person name="Ghosh P."/>
            <person name="Silva A."/>
            <person name="Azevedo V."/>
        </authorList>
    </citation>
    <scope>NUCLEOTIDE SEQUENCE [LARGE SCALE GENOMIC DNA]</scope>
    <source>
        <strain evidence="8 9">PO100/5</strain>
    </source>
</reference>
<dbReference type="PANTHER" id="PTHR40077:SF2">
    <property type="entry name" value="MEMBRANE PROTEIN"/>
    <property type="match status" value="1"/>
</dbReference>
<evidence type="ECO:0000256" key="2">
    <source>
        <dbReference type="ARBA" id="ARBA00022475"/>
    </source>
</evidence>
<keyword evidence="3 6" id="KW-0812">Transmembrane</keyword>
<feature type="transmembrane region" description="Helical" evidence="6">
    <location>
        <begin position="21"/>
        <end position="43"/>
    </location>
</feature>
<dbReference type="RefSeq" id="WP_087454438.1">
    <property type="nucleotide sequence ID" value="NZ_CP021417.2"/>
</dbReference>
<reference evidence="8 9" key="3">
    <citation type="journal article" date="2020" name="Int. J. Syst. Evol. Microbiol.">
        <title>Corynebacterium silvaticum sp. nov., a unique group of NTTB corynebacteria in wild boar and roe deer.</title>
        <authorList>
            <person name="Dangel A."/>
            <person name="Berger A."/>
            <person name="Rau J."/>
            <person name="Eisenberg T."/>
            <person name="Kampfer P."/>
            <person name="Margos G."/>
            <person name="Contzen M."/>
            <person name="Busse H.J."/>
            <person name="Konrad R."/>
            <person name="Peters M."/>
            <person name="Sting R."/>
            <person name="Sing A."/>
        </authorList>
    </citation>
    <scope>NUCLEOTIDE SEQUENCE [LARGE SCALE GENOMIC DNA]</scope>
    <source>
        <strain evidence="8 9">PO100/5</strain>
    </source>
</reference>
<evidence type="ECO:0000256" key="1">
    <source>
        <dbReference type="ARBA" id="ARBA00004651"/>
    </source>
</evidence>
<comment type="subcellular location">
    <subcellularLocation>
        <location evidence="1">Cell membrane</location>
        <topology evidence="1">Multi-pass membrane protein</topology>
    </subcellularLocation>
</comment>
<evidence type="ECO:0000256" key="5">
    <source>
        <dbReference type="ARBA" id="ARBA00023136"/>
    </source>
</evidence>
<protein>
    <submittedName>
        <fullName evidence="8">DUF3817 domain-containing protein</fullName>
    </submittedName>
</protein>
<dbReference type="GO" id="GO:0005886">
    <property type="term" value="C:plasma membrane"/>
    <property type="evidence" value="ECO:0007669"/>
    <property type="project" value="UniProtKB-SubCell"/>
</dbReference>
<keyword evidence="4 6" id="KW-1133">Transmembrane helix</keyword>
<evidence type="ECO:0000256" key="4">
    <source>
        <dbReference type="ARBA" id="ARBA00022989"/>
    </source>
</evidence>
<feature type="transmembrane region" description="Helical" evidence="6">
    <location>
        <begin position="55"/>
        <end position="76"/>
    </location>
</feature>
<name>A0A7Y4PAC0_9CORY</name>
<reference evidence="8 9" key="1">
    <citation type="journal article" date="2014" name="BMC Vet. Res.">
        <title>First report of Corynebacterium pseudotuberculosis from caseous lymphadenitis lesions in Black Alentejano pig (Sus scrofa domesticus).</title>
        <authorList>
            <person name="Oliveira M."/>
            <person name="Barroco C."/>
            <person name="Mottola C."/>
            <person name="Santos R."/>
            <person name="Lemsaddek A."/>
            <person name="Tavares L."/>
            <person name="Semedo-Lemsaddek T."/>
        </authorList>
    </citation>
    <scope>NUCLEOTIDE SEQUENCE [LARGE SCALE GENOMIC DNA]</scope>
    <source>
        <strain evidence="8 9">PO100/5</strain>
    </source>
</reference>
<proteinExistence type="predicted"/>
<sequence>MTTTTSTPIHPERKRRVRQALRYFSISAWATGVMLLVLVVRMICQYGLGMEIPEWGKYIAQVHGLLYIVYLVASLNLGTKARWEPAKWLITALGGVVPFLSFFVEAWRRKDVEKTFQLNES</sequence>
<evidence type="ECO:0000313" key="8">
    <source>
        <dbReference type="EMBL" id="ARU46644.1"/>
    </source>
</evidence>
<keyword evidence="9" id="KW-1185">Reference proteome</keyword>
<keyword evidence="2" id="KW-1003">Cell membrane</keyword>